<dbReference type="Proteomes" id="UP000002774">
    <property type="component" value="Chromosome"/>
</dbReference>
<gene>
    <name evidence="1" type="ORF">Mucpa_2945</name>
</gene>
<dbReference type="RefSeq" id="WP_008507335.1">
    <property type="nucleotide sequence ID" value="NZ_CM001403.1"/>
</dbReference>
<dbReference type="HOGENOM" id="CLU_179262_0_0_10"/>
<dbReference type="STRING" id="714943.Mucpa_2945"/>
<proteinExistence type="predicted"/>
<evidence type="ECO:0000313" key="2">
    <source>
        <dbReference type="Proteomes" id="UP000002774"/>
    </source>
</evidence>
<sequence>MPEEKPGFHFIGDIILNAPSSTGAVEYVKDESQNGITLKAGEDKVGFTYQFDNPDSVVYEDWFDAKISISDPASVHK</sequence>
<dbReference type="AlphaFoldDB" id="H1YBX5"/>
<organism evidence="1 2">
    <name type="scientific">Mucilaginibacter paludis DSM 18603</name>
    <dbReference type="NCBI Taxonomy" id="714943"/>
    <lineage>
        <taxon>Bacteria</taxon>
        <taxon>Pseudomonadati</taxon>
        <taxon>Bacteroidota</taxon>
        <taxon>Sphingobacteriia</taxon>
        <taxon>Sphingobacteriales</taxon>
        <taxon>Sphingobacteriaceae</taxon>
        <taxon>Mucilaginibacter</taxon>
    </lineage>
</organism>
<dbReference type="EMBL" id="CM001403">
    <property type="protein sequence ID" value="EHQ27053.1"/>
    <property type="molecule type" value="Genomic_DNA"/>
</dbReference>
<keyword evidence="2" id="KW-1185">Reference proteome</keyword>
<reference evidence="1" key="1">
    <citation type="submission" date="2011-09" db="EMBL/GenBank/DDBJ databases">
        <title>The permanent draft genome of Mucilaginibacter paludis DSM 18603.</title>
        <authorList>
            <consortium name="US DOE Joint Genome Institute (JGI-PGF)"/>
            <person name="Lucas S."/>
            <person name="Han J."/>
            <person name="Lapidus A."/>
            <person name="Bruce D."/>
            <person name="Goodwin L."/>
            <person name="Pitluck S."/>
            <person name="Peters L."/>
            <person name="Kyrpides N."/>
            <person name="Mavromatis K."/>
            <person name="Ivanova N."/>
            <person name="Mikhailova N."/>
            <person name="Held B."/>
            <person name="Detter J.C."/>
            <person name="Tapia R."/>
            <person name="Han C."/>
            <person name="Land M."/>
            <person name="Hauser L."/>
            <person name="Markowitz V."/>
            <person name="Cheng J.-F."/>
            <person name="Hugenholtz P."/>
            <person name="Woyke T."/>
            <person name="Wu D."/>
            <person name="Tindall B."/>
            <person name="Brambilla E."/>
            <person name="Klenk H.-P."/>
            <person name="Eisen J.A."/>
        </authorList>
    </citation>
    <scope>NUCLEOTIDE SEQUENCE [LARGE SCALE GENOMIC DNA]</scope>
    <source>
        <strain evidence="1">DSM 18603</strain>
    </source>
</reference>
<name>H1YBX5_9SPHI</name>
<accession>H1YBX5</accession>
<evidence type="ECO:0000313" key="1">
    <source>
        <dbReference type="EMBL" id="EHQ27053.1"/>
    </source>
</evidence>
<protein>
    <submittedName>
        <fullName evidence="1">Uncharacterized protein</fullName>
    </submittedName>
</protein>
<dbReference type="OrthoDB" id="1443697at2"/>